<dbReference type="PANTHER" id="PTHR30566:SF25">
    <property type="entry name" value="INNER MEMBRANE PROTEIN"/>
    <property type="match status" value="1"/>
</dbReference>
<evidence type="ECO:0000313" key="8">
    <source>
        <dbReference type="Proteomes" id="UP000544222"/>
    </source>
</evidence>
<protein>
    <submittedName>
        <fullName evidence="7">Small-conductance mechanosensitive channel</fullName>
    </submittedName>
</protein>
<feature type="transmembrane region" description="Helical" evidence="5">
    <location>
        <begin position="165"/>
        <end position="184"/>
    </location>
</feature>
<comment type="subcellular location">
    <subcellularLocation>
        <location evidence="1">Membrane</location>
    </subcellularLocation>
</comment>
<dbReference type="Gene3D" id="2.30.30.60">
    <property type="match status" value="1"/>
</dbReference>
<feature type="transmembrane region" description="Helical" evidence="5">
    <location>
        <begin position="57"/>
        <end position="79"/>
    </location>
</feature>
<dbReference type="InterPro" id="IPR010920">
    <property type="entry name" value="LSM_dom_sf"/>
</dbReference>
<evidence type="ECO:0000256" key="4">
    <source>
        <dbReference type="ARBA" id="ARBA00023136"/>
    </source>
</evidence>
<accession>A0A7W5DPE7</accession>
<dbReference type="RefSeq" id="WP_183412467.1">
    <property type="nucleotide sequence ID" value="NZ_JACHYB010000001.1"/>
</dbReference>
<dbReference type="Proteomes" id="UP000544222">
    <property type="component" value="Unassembled WGS sequence"/>
</dbReference>
<keyword evidence="8" id="KW-1185">Reference proteome</keyword>
<dbReference type="Pfam" id="PF00924">
    <property type="entry name" value="MS_channel_2nd"/>
    <property type="match status" value="1"/>
</dbReference>
<feature type="domain" description="Mechanosensitive ion channel MscS" evidence="6">
    <location>
        <begin position="188"/>
        <end position="253"/>
    </location>
</feature>
<sequence length="368" mass="42348">MNTANDTTPNTMLDLKAMIIMLTGFILFFFIYQFVYQRLRRFAQKTSNTWDDFVVELFRYPLLGFFIWIMIKLFTLVFLHDLAIFQYLSHINAILLIISIAWILMKGVKLGVYLLERKIDIRISNNLQARKNLTQIKVFKSISNAIIGIVAFALILMTFDQAKEIGKSLLTSAGIISVIVGFAAQKSIGMFLAGIQIAITQPIRLDDVVIVEGEWGKIEEISLTYVVVQIWDSRRLVLPITYFLETPFQNWTKTSADIMGTVFFYVGFDFPVQALRDFLPEILKNNANWDGKVVNVQVTNANERFKELRVLVSSTDASRNWDLRVEVREKVIDFIQKNYPHCFVKIQIKNDTPNPGQTVGETFQNPIF</sequence>
<dbReference type="InterPro" id="IPR006685">
    <property type="entry name" value="MscS_channel_2nd"/>
</dbReference>
<organism evidence="7 8">
    <name type="scientific">Microbacter margulisiae</name>
    <dbReference type="NCBI Taxonomy" id="1350067"/>
    <lineage>
        <taxon>Bacteria</taxon>
        <taxon>Pseudomonadati</taxon>
        <taxon>Bacteroidota</taxon>
        <taxon>Bacteroidia</taxon>
        <taxon>Bacteroidales</taxon>
        <taxon>Porphyromonadaceae</taxon>
        <taxon>Microbacter</taxon>
    </lineage>
</organism>
<dbReference type="Gene3D" id="1.10.287.1260">
    <property type="match status" value="1"/>
</dbReference>
<dbReference type="EMBL" id="JACHYB010000001">
    <property type="protein sequence ID" value="MBB3186596.1"/>
    <property type="molecule type" value="Genomic_DNA"/>
</dbReference>
<feature type="transmembrane region" description="Helical" evidence="5">
    <location>
        <begin position="91"/>
        <end position="115"/>
    </location>
</feature>
<comment type="caution">
    <text evidence="7">The sequence shown here is derived from an EMBL/GenBank/DDBJ whole genome shotgun (WGS) entry which is preliminary data.</text>
</comment>
<proteinExistence type="predicted"/>
<dbReference type="PANTHER" id="PTHR30566">
    <property type="entry name" value="YNAI-RELATED MECHANOSENSITIVE ION CHANNEL"/>
    <property type="match status" value="1"/>
</dbReference>
<evidence type="ECO:0000313" key="7">
    <source>
        <dbReference type="EMBL" id="MBB3186596.1"/>
    </source>
</evidence>
<dbReference type="GO" id="GO:0008381">
    <property type="term" value="F:mechanosensitive monoatomic ion channel activity"/>
    <property type="evidence" value="ECO:0007669"/>
    <property type="project" value="UniProtKB-ARBA"/>
</dbReference>
<evidence type="ECO:0000256" key="2">
    <source>
        <dbReference type="ARBA" id="ARBA00022692"/>
    </source>
</evidence>
<keyword evidence="4 5" id="KW-0472">Membrane</keyword>
<dbReference type="SUPFAM" id="SSF50182">
    <property type="entry name" value="Sm-like ribonucleoproteins"/>
    <property type="match status" value="1"/>
</dbReference>
<feature type="transmembrane region" description="Helical" evidence="5">
    <location>
        <begin position="17"/>
        <end position="36"/>
    </location>
</feature>
<keyword evidence="3 5" id="KW-1133">Transmembrane helix</keyword>
<gene>
    <name evidence="7" type="ORF">FHX64_000759</name>
</gene>
<name>A0A7W5DPE7_9PORP</name>
<keyword evidence="2 5" id="KW-0812">Transmembrane</keyword>
<evidence type="ECO:0000256" key="1">
    <source>
        <dbReference type="ARBA" id="ARBA00004370"/>
    </source>
</evidence>
<reference evidence="7 8" key="1">
    <citation type="submission" date="2020-08" db="EMBL/GenBank/DDBJ databases">
        <title>Genomic Encyclopedia of Type Strains, Phase IV (KMG-IV): sequencing the most valuable type-strain genomes for metagenomic binning, comparative biology and taxonomic classification.</title>
        <authorList>
            <person name="Goeker M."/>
        </authorList>
    </citation>
    <scope>NUCLEOTIDE SEQUENCE [LARGE SCALE GENOMIC DNA]</scope>
    <source>
        <strain evidence="7 8">DSM 27471</strain>
    </source>
</reference>
<feature type="transmembrane region" description="Helical" evidence="5">
    <location>
        <begin position="136"/>
        <end position="159"/>
    </location>
</feature>
<evidence type="ECO:0000256" key="3">
    <source>
        <dbReference type="ARBA" id="ARBA00022989"/>
    </source>
</evidence>
<evidence type="ECO:0000259" key="6">
    <source>
        <dbReference type="Pfam" id="PF00924"/>
    </source>
</evidence>
<dbReference type="GO" id="GO:0016020">
    <property type="term" value="C:membrane"/>
    <property type="evidence" value="ECO:0007669"/>
    <property type="project" value="UniProtKB-SubCell"/>
</dbReference>
<evidence type="ECO:0000256" key="5">
    <source>
        <dbReference type="SAM" id="Phobius"/>
    </source>
</evidence>
<dbReference type="InterPro" id="IPR023408">
    <property type="entry name" value="MscS_beta-dom_sf"/>
</dbReference>
<dbReference type="AlphaFoldDB" id="A0A7W5DPE7"/>